<evidence type="ECO:0000256" key="1">
    <source>
        <dbReference type="SAM" id="MobiDB-lite"/>
    </source>
</evidence>
<feature type="compositionally biased region" description="Low complexity" evidence="1">
    <location>
        <begin position="57"/>
        <end position="96"/>
    </location>
</feature>
<accession>A0ABP9GJ13</accession>
<gene>
    <name evidence="2" type="ORF">GCM10023205_00190</name>
</gene>
<evidence type="ECO:0000313" key="2">
    <source>
        <dbReference type="EMBL" id="GAA4944588.1"/>
    </source>
</evidence>
<sequence>MVLVLLAVVLAVVVATALAIGVFALRRRLIQRPGGTFDCSLRVLPEVPPAPSREGADSAAAPSGSSVPEGAASDSRGSSPADPADPAEPASADGEAVPPLAVDHGKGWVFGIARYSGDRIEWFRVFSYAPRPRRTLERHDIVVIERRLPVGQEELALLAGAVVLVCSHGGRLLELAMSEDALTGFLAWLEAAPPGQRVNVA</sequence>
<organism evidence="2 3">
    <name type="scientific">Yinghuangia aomiensis</name>
    <dbReference type="NCBI Taxonomy" id="676205"/>
    <lineage>
        <taxon>Bacteria</taxon>
        <taxon>Bacillati</taxon>
        <taxon>Actinomycetota</taxon>
        <taxon>Actinomycetes</taxon>
        <taxon>Kitasatosporales</taxon>
        <taxon>Streptomycetaceae</taxon>
        <taxon>Yinghuangia</taxon>
    </lineage>
</organism>
<proteinExistence type="predicted"/>
<dbReference type="EMBL" id="BAABHS010000001">
    <property type="protein sequence ID" value="GAA4944588.1"/>
    <property type="molecule type" value="Genomic_DNA"/>
</dbReference>
<feature type="region of interest" description="Disordered" evidence="1">
    <location>
        <begin position="48"/>
        <end position="96"/>
    </location>
</feature>
<evidence type="ECO:0000313" key="3">
    <source>
        <dbReference type="Proteomes" id="UP001500466"/>
    </source>
</evidence>
<keyword evidence="3" id="KW-1185">Reference proteome</keyword>
<name>A0ABP9GJ13_9ACTN</name>
<reference evidence="3" key="1">
    <citation type="journal article" date="2019" name="Int. J. Syst. Evol. Microbiol.">
        <title>The Global Catalogue of Microorganisms (GCM) 10K type strain sequencing project: providing services to taxonomists for standard genome sequencing and annotation.</title>
        <authorList>
            <consortium name="The Broad Institute Genomics Platform"/>
            <consortium name="The Broad Institute Genome Sequencing Center for Infectious Disease"/>
            <person name="Wu L."/>
            <person name="Ma J."/>
        </authorList>
    </citation>
    <scope>NUCLEOTIDE SEQUENCE [LARGE SCALE GENOMIC DNA]</scope>
    <source>
        <strain evidence="3">JCM 17986</strain>
    </source>
</reference>
<dbReference type="Proteomes" id="UP001500466">
    <property type="component" value="Unassembled WGS sequence"/>
</dbReference>
<dbReference type="InterPro" id="IPR019675">
    <property type="entry name" value="DUF2550"/>
</dbReference>
<dbReference type="Pfam" id="PF10739">
    <property type="entry name" value="DUF2550"/>
    <property type="match status" value="1"/>
</dbReference>
<comment type="caution">
    <text evidence="2">The sequence shown here is derived from an EMBL/GenBank/DDBJ whole genome shotgun (WGS) entry which is preliminary data.</text>
</comment>
<protein>
    <submittedName>
        <fullName evidence="2">DUF2550 domain-containing protein</fullName>
    </submittedName>
</protein>
<dbReference type="RefSeq" id="WP_345673104.1">
    <property type="nucleotide sequence ID" value="NZ_BAABHS010000001.1"/>
</dbReference>